<dbReference type="SUPFAM" id="SSF51735">
    <property type="entry name" value="NAD(P)-binding Rossmann-fold domains"/>
    <property type="match status" value="1"/>
</dbReference>
<dbReference type="CDD" id="cd05263">
    <property type="entry name" value="MupV_like_SDR_e"/>
    <property type="match status" value="1"/>
</dbReference>
<dbReference type="Pfam" id="PF07993">
    <property type="entry name" value="NAD_binding_4"/>
    <property type="match status" value="1"/>
</dbReference>
<dbReference type="PANTHER" id="PTHR11011">
    <property type="entry name" value="MALE STERILITY PROTEIN 2-RELATED"/>
    <property type="match status" value="1"/>
</dbReference>
<dbReference type="PANTHER" id="PTHR11011:SF45">
    <property type="entry name" value="FATTY ACYL-COA REDUCTASE CG8306-RELATED"/>
    <property type="match status" value="1"/>
</dbReference>
<dbReference type="InterPro" id="IPR026055">
    <property type="entry name" value="FAR"/>
</dbReference>
<name>A0A1S2LKM3_9BACI</name>
<feature type="domain" description="Thioester reductase (TE)" evidence="1">
    <location>
        <begin position="5"/>
        <end position="237"/>
    </location>
</feature>
<dbReference type="InterPro" id="IPR036291">
    <property type="entry name" value="NAD(P)-bd_dom_sf"/>
</dbReference>
<proteinExistence type="predicted"/>
<sequence length="352" mass="40183">MNVFITGATGFLGTELVKRLVNEGHNVYLLIRNRKKANSLLEKINFEQQKHVNFYEGELTSEKLGLSSNDLIDLKNNIDIIFHTAAYLSFDDSLRDDIFNVNVEGTRQVLNFAQTIDCKKFIHVSTAYTLGNRTLGKEELYPLDSEFINAYEESKCHAEHLVMSYGNYFDVTIMRPAIIVGDSKTGQANTTFGLYGVLKTIQLLKRRAKKEGYETDVRLLMNKATVSNLVPVDYVIDSLVLGMYYSKTKTIYHITNSQPPTNELVVDVAKDVLEYQSISLASESEIPSFTPLEATINKSLHMFKDYLNRTIQFDDENMRELLRYHSVSTLDMDEGMLYRIISGFENKNLVLK</sequence>
<keyword evidence="3" id="KW-1185">Reference proteome</keyword>
<dbReference type="AlphaFoldDB" id="A0A1S2LKM3"/>
<gene>
    <name evidence="2" type="ORF">BKP35_10250</name>
</gene>
<comment type="caution">
    <text evidence="2">The sequence shown here is derived from an EMBL/GenBank/DDBJ whole genome shotgun (WGS) entry which is preliminary data.</text>
</comment>
<dbReference type="RefSeq" id="WP_071313243.1">
    <property type="nucleotide sequence ID" value="NZ_MLQQ01000018.1"/>
</dbReference>
<dbReference type="InterPro" id="IPR013120">
    <property type="entry name" value="FAR_NAD-bd"/>
</dbReference>
<evidence type="ECO:0000313" key="2">
    <source>
        <dbReference type="EMBL" id="OIJ12936.1"/>
    </source>
</evidence>
<dbReference type="EMBL" id="MLQQ01000018">
    <property type="protein sequence ID" value="OIJ12936.1"/>
    <property type="molecule type" value="Genomic_DNA"/>
</dbReference>
<organism evidence="2 3">
    <name type="scientific">Anaerobacillus arseniciselenatis</name>
    <dbReference type="NCBI Taxonomy" id="85682"/>
    <lineage>
        <taxon>Bacteria</taxon>
        <taxon>Bacillati</taxon>
        <taxon>Bacillota</taxon>
        <taxon>Bacilli</taxon>
        <taxon>Bacillales</taxon>
        <taxon>Bacillaceae</taxon>
        <taxon>Anaerobacillus</taxon>
    </lineage>
</organism>
<reference evidence="2 3" key="1">
    <citation type="submission" date="2016-10" db="EMBL/GenBank/DDBJ databases">
        <title>Draft genome sequences of four alkaliphilic bacteria belonging to the Anaerobacillus genus.</title>
        <authorList>
            <person name="Bassil N.M."/>
            <person name="Lloyd J.R."/>
        </authorList>
    </citation>
    <scope>NUCLEOTIDE SEQUENCE [LARGE SCALE GENOMIC DNA]</scope>
    <source>
        <strain evidence="2 3">DSM 15340</strain>
    </source>
</reference>
<dbReference type="OrthoDB" id="9807212at2"/>
<dbReference type="Proteomes" id="UP000180098">
    <property type="component" value="Unassembled WGS sequence"/>
</dbReference>
<dbReference type="GO" id="GO:0080019">
    <property type="term" value="F:alcohol-forming very long-chain fatty acyl-CoA reductase activity"/>
    <property type="evidence" value="ECO:0007669"/>
    <property type="project" value="InterPro"/>
</dbReference>
<protein>
    <submittedName>
        <fullName evidence="2">Short-chain dehydrogenase</fullName>
    </submittedName>
</protein>
<dbReference type="Gene3D" id="3.40.50.720">
    <property type="entry name" value="NAD(P)-binding Rossmann-like Domain"/>
    <property type="match status" value="1"/>
</dbReference>
<evidence type="ECO:0000259" key="1">
    <source>
        <dbReference type="Pfam" id="PF07993"/>
    </source>
</evidence>
<dbReference type="GO" id="GO:0035336">
    <property type="term" value="P:long-chain fatty-acyl-CoA metabolic process"/>
    <property type="evidence" value="ECO:0007669"/>
    <property type="project" value="TreeGrafter"/>
</dbReference>
<evidence type="ECO:0000313" key="3">
    <source>
        <dbReference type="Proteomes" id="UP000180098"/>
    </source>
</evidence>
<accession>A0A1S2LKM3</accession>